<dbReference type="RefSeq" id="WP_209974212.1">
    <property type="nucleotide sequence ID" value="NZ_JAGGLB010000015.1"/>
</dbReference>
<dbReference type="Proteomes" id="UP001519287">
    <property type="component" value="Unassembled WGS sequence"/>
</dbReference>
<evidence type="ECO:0000256" key="3">
    <source>
        <dbReference type="ARBA" id="ARBA00023163"/>
    </source>
</evidence>
<dbReference type="Gene3D" id="1.10.10.60">
    <property type="entry name" value="Homeodomain-like"/>
    <property type="match status" value="1"/>
</dbReference>
<keyword evidence="2 4" id="KW-0238">DNA-binding</keyword>
<evidence type="ECO:0000313" key="7">
    <source>
        <dbReference type="Proteomes" id="UP001519287"/>
    </source>
</evidence>
<evidence type="ECO:0000256" key="4">
    <source>
        <dbReference type="PROSITE-ProRule" id="PRU00335"/>
    </source>
</evidence>
<dbReference type="PANTHER" id="PTHR30055">
    <property type="entry name" value="HTH-TYPE TRANSCRIPTIONAL REGULATOR RUTR"/>
    <property type="match status" value="1"/>
</dbReference>
<proteinExistence type="predicted"/>
<dbReference type="InterPro" id="IPR036271">
    <property type="entry name" value="Tet_transcr_reg_TetR-rel_C_sf"/>
</dbReference>
<evidence type="ECO:0000256" key="1">
    <source>
        <dbReference type="ARBA" id="ARBA00023015"/>
    </source>
</evidence>
<comment type="caution">
    <text evidence="6">The sequence shown here is derived from an EMBL/GenBank/DDBJ whole genome shotgun (WGS) entry which is preliminary data.</text>
</comment>
<dbReference type="SUPFAM" id="SSF46689">
    <property type="entry name" value="Homeodomain-like"/>
    <property type="match status" value="1"/>
</dbReference>
<dbReference type="InterPro" id="IPR050109">
    <property type="entry name" value="HTH-type_TetR-like_transc_reg"/>
</dbReference>
<gene>
    <name evidence="6" type="ORF">J2Z66_004471</name>
</gene>
<keyword evidence="7" id="KW-1185">Reference proteome</keyword>
<organism evidence="6 7">
    <name type="scientific">Paenibacillus eucommiae</name>
    <dbReference type="NCBI Taxonomy" id="1355755"/>
    <lineage>
        <taxon>Bacteria</taxon>
        <taxon>Bacillati</taxon>
        <taxon>Bacillota</taxon>
        <taxon>Bacilli</taxon>
        <taxon>Bacillales</taxon>
        <taxon>Paenibacillaceae</taxon>
        <taxon>Paenibacillus</taxon>
    </lineage>
</organism>
<dbReference type="PANTHER" id="PTHR30055:SF238">
    <property type="entry name" value="MYCOFACTOCIN BIOSYNTHESIS TRANSCRIPTIONAL REGULATOR MFTR-RELATED"/>
    <property type="match status" value="1"/>
</dbReference>
<sequence>MTAKKIRDVALKHFANHGYEGASLADIAADVGIKTPSIYAHYKGKDELFLTVVEYISACEERFIIDLFEQLREQPLEHRLHTFLISYQERYEQDLQTKLWLRVSFFPPPHLYEQVISQSYSLLDKMEQLFIPLFERAIEEGIIHPVGAERAVVAYMALTDSVLVEMLYGGPERTAKRLEASWWLYWRGLTLAD</sequence>
<dbReference type="SUPFAM" id="SSF48498">
    <property type="entry name" value="Tetracyclin repressor-like, C-terminal domain"/>
    <property type="match status" value="1"/>
</dbReference>
<keyword evidence="3" id="KW-0804">Transcription</keyword>
<keyword evidence="1" id="KW-0805">Transcription regulation</keyword>
<evidence type="ECO:0000259" key="5">
    <source>
        <dbReference type="PROSITE" id="PS50977"/>
    </source>
</evidence>
<dbReference type="EMBL" id="JAGGLB010000015">
    <property type="protein sequence ID" value="MBP1992858.1"/>
    <property type="molecule type" value="Genomic_DNA"/>
</dbReference>
<reference evidence="6 7" key="1">
    <citation type="submission" date="2021-03" db="EMBL/GenBank/DDBJ databases">
        <title>Genomic Encyclopedia of Type Strains, Phase IV (KMG-IV): sequencing the most valuable type-strain genomes for metagenomic binning, comparative biology and taxonomic classification.</title>
        <authorList>
            <person name="Goeker M."/>
        </authorList>
    </citation>
    <scope>NUCLEOTIDE SEQUENCE [LARGE SCALE GENOMIC DNA]</scope>
    <source>
        <strain evidence="6 7">DSM 26048</strain>
    </source>
</reference>
<dbReference type="Gene3D" id="1.10.357.10">
    <property type="entry name" value="Tetracycline Repressor, domain 2"/>
    <property type="match status" value="1"/>
</dbReference>
<dbReference type="InterPro" id="IPR001647">
    <property type="entry name" value="HTH_TetR"/>
</dbReference>
<feature type="DNA-binding region" description="H-T-H motif" evidence="4">
    <location>
        <begin position="23"/>
        <end position="42"/>
    </location>
</feature>
<dbReference type="Pfam" id="PF00440">
    <property type="entry name" value="TetR_N"/>
    <property type="match status" value="1"/>
</dbReference>
<evidence type="ECO:0000256" key="2">
    <source>
        <dbReference type="ARBA" id="ARBA00023125"/>
    </source>
</evidence>
<name>A0ABS4IZ38_9BACL</name>
<dbReference type="InterPro" id="IPR009057">
    <property type="entry name" value="Homeodomain-like_sf"/>
</dbReference>
<protein>
    <submittedName>
        <fullName evidence="6">AcrR family transcriptional regulator</fullName>
    </submittedName>
</protein>
<evidence type="ECO:0000313" key="6">
    <source>
        <dbReference type="EMBL" id="MBP1992858.1"/>
    </source>
</evidence>
<dbReference type="PRINTS" id="PR00455">
    <property type="entry name" value="HTHTETR"/>
</dbReference>
<accession>A0ABS4IZ38</accession>
<dbReference type="PROSITE" id="PS50977">
    <property type="entry name" value="HTH_TETR_2"/>
    <property type="match status" value="1"/>
</dbReference>
<feature type="domain" description="HTH tetR-type" evidence="5">
    <location>
        <begin position="1"/>
        <end position="60"/>
    </location>
</feature>